<dbReference type="AlphaFoldDB" id="A0A0H2MIU7"/>
<accession>A0A0H2MIU7</accession>
<protein>
    <recommendedName>
        <fullName evidence="3">glucarate dehydratase</fullName>
        <ecNumber evidence="3">4.2.1.40</ecNumber>
    </recommendedName>
</protein>
<dbReference type="EMBL" id="LAQL01000002">
    <property type="protein sequence ID" value="KLN62449.1"/>
    <property type="molecule type" value="Genomic_DNA"/>
</dbReference>
<dbReference type="InterPro" id="IPR013342">
    <property type="entry name" value="Mandelate_racemase_C"/>
</dbReference>
<proteinExistence type="predicted"/>
<feature type="domain" description="Mandelate racemase/muconate lactonizing enzyme C-terminal" evidence="4">
    <location>
        <begin position="151"/>
        <end position="247"/>
    </location>
</feature>
<comment type="pathway">
    <text evidence="2">Carbohydrate acid metabolism; D-glucarate degradation; 2,5-dioxopentanoate from D-glucarate: step 1/2.</text>
</comment>
<dbReference type="InterPro" id="IPR034593">
    <property type="entry name" value="DgoD-like"/>
</dbReference>
<dbReference type="EC" id="4.2.1.40" evidence="3"/>
<dbReference type="PANTHER" id="PTHR48080">
    <property type="entry name" value="D-GALACTONATE DEHYDRATASE-RELATED"/>
    <property type="match status" value="1"/>
</dbReference>
<dbReference type="PROSITE" id="PS00908">
    <property type="entry name" value="MR_MLE_1"/>
    <property type="match status" value="1"/>
</dbReference>
<dbReference type="SUPFAM" id="SSF54826">
    <property type="entry name" value="Enolase N-terminal domain-like"/>
    <property type="match status" value="1"/>
</dbReference>
<dbReference type="CDD" id="cd03316">
    <property type="entry name" value="MR_like"/>
    <property type="match status" value="1"/>
</dbReference>
<dbReference type="InterPro" id="IPR029065">
    <property type="entry name" value="Enolase_C-like"/>
</dbReference>
<dbReference type="InterPro" id="IPR029017">
    <property type="entry name" value="Enolase-like_N"/>
</dbReference>
<evidence type="ECO:0000256" key="3">
    <source>
        <dbReference type="ARBA" id="ARBA00011973"/>
    </source>
</evidence>
<dbReference type="OrthoDB" id="9775913at2"/>
<reference evidence="5 6" key="1">
    <citation type="submission" date="2015-03" db="EMBL/GenBank/DDBJ databases">
        <title>Genome Sequence of Kiloniella spongiae MEBiC09566, isolated from a marine sponge.</title>
        <authorList>
            <person name="Shao Z."/>
            <person name="Wang L."/>
            <person name="Li X."/>
        </authorList>
    </citation>
    <scope>NUCLEOTIDE SEQUENCE [LARGE SCALE GENOMIC DNA]</scope>
    <source>
        <strain evidence="5 6">MEBiC09566</strain>
    </source>
</reference>
<evidence type="ECO:0000256" key="2">
    <source>
        <dbReference type="ARBA" id="ARBA00005183"/>
    </source>
</evidence>
<dbReference type="PANTHER" id="PTHR48080:SF4">
    <property type="entry name" value="GLUCARATE DEHYDRATASE"/>
    <property type="match status" value="1"/>
</dbReference>
<evidence type="ECO:0000256" key="1">
    <source>
        <dbReference type="ARBA" id="ARBA00001426"/>
    </source>
</evidence>
<dbReference type="Gene3D" id="3.20.20.120">
    <property type="entry name" value="Enolase-like C-terminal domain"/>
    <property type="match status" value="1"/>
</dbReference>
<dbReference type="SUPFAM" id="SSF51604">
    <property type="entry name" value="Enolase C-terminal domain-like"/>
    <property type="match status" value="1"/>
</dbReference>
<dbReference type="Proteomes" id="UP000035444">
    <property type="component" value="Unassembled WGS sequence"/>
</dbReference>
<dbReference type="InterPro" id="IPR036849">
    <property type="entry name" value="Enolase-like_C_sf"/>
</dbReference>
<dbReference type="GO" id="GO:0000287">
    <property type="term" value="F:magnesium ion binding"/>
    <property type="evidence" value="ECO:0007669"/>
    <property type="project" value="UniProtKB-ARBA"/>
</dbReference>
<dbReference type="SMART" id="SM00922">
    <property type="entry name" value="MR_MLE"/>
    <property type="match status" value="1"/>
</dbReference>
<keyword evidence="5" id="KW-0413">Isomerase</keyword>
<comment type="caution">
    <text evidence="5">The sequence shown here is derived from an EMBL/GenBank/DDBJ whole genome shotgun (WGS) entry which is preliminary data.</text>
</comment>
<dbReference type="RefSeq" id="WP_047762571.1">
    <property type="nucleotide sequence ID" value="NZ_LAQL01000002.1"/>
</dbReference>
<evidence type="ECO:0000313" key="5">
    <source>
        <dbReference type="EMBL" id="KLN62449.1"/>
    </source>
</evidence>
<gene>
    <name evidence="5" type="ORF">WH96_02820</name>
</gene>
<keyword evidence="6" id="KW-1185">Reference proteome</keyword>
<dbReference type="GO" id="GO:0016853">
    <property type="term" value="F:isomerase activity"/>
    <property type="evidence" value="ECO:0007669"/>
    <property type="project" value="UniProtKB-KW"/>
</dbReference>
<dbReference type="Pfam" id="PF13378">
    <property type="entry name" value="MR_MLE_C"/>
    <property type="match status" value="1"/>
</dbReference>
<dbReference type="PATRIC" id="fig|1489064.4.peg.1493"/>
<dbReference type="InterPro" id="IPR013341">
    <property type="entry name" value="Mandelate_racemase_N_dom"/>
</dbReference>
<dbReference type="Gene3D" id="3.30.390.10">
    <property type="entry name" value="Enolase-like, N-terminal domain"/>
    <property type="match status" value="1"/>
</dbReference>
<evidence type="ECO:0000259" key="4">
    <source>
        <dbReference type="SMART" id="SM00922"/>
    </source>
</evidence>
<dbReference type="InterPro" id="IPR018110">
    <property type="entry name" value="Mandel_Rmase/mucon_lact_enz_CS"/>
</dbReference>
<dbReference type="STRING" id="1489064.WH96_02820"/>
<dbReference type="GO" id="GO:0009063">
    <property type="term" value="P:amino acid catabolic process"/>
    <property type="evidence" value="ECO:0007669"/>
    <property type="project" value="InterPro"/>
</dbReference>
<evidence type="ECO:0000313" key="6">
    <source>
        <dbReference type="Proteomes" id="UP000035444"/>
    </source>
</evidence>
<organism evidence="5 6">
    <name type="scientific">Kiloniella spongiae</name>
    <dbReference type="NCBI Taxonomy" id="1489064"/>
    <lineage>
        <taxon>Bacteria</taxon>
        <taxon>Pseudomonadati</taxon>
        <taxon>Pseudomonadota</taxon>
        <taxon>Alphaproteobacteria</taxon>
        <taxon>Rhodospirillales</taxon>
        <taxon>Kiloniellaceae</taxon>
        <taxon>Kiloniella</taxon>
    </lineage>
</organism>
<dbReference type="GO" id="GO:0008872">
    <property type="term" value="F:glucarate dehydratase activity"/>
    <property type="evidence" value="ECO:0007669"/>
    <property type="project" value="UniProtKB-EC"/>
</dbReference>
<dbReference type="Pfam" id="PF02746">
    <property type="entry name" value="MR_MLE_N"/>
    <property type="match status" value="1"/>
</dbReference>
<sequence length="394" mass="43883">MKITDIKVTHVNVPFDAPFWWTAGLYPGASKSIIEVFTDEGVVGLGEAPWWHFGEIIKDEIAPALIGADPLDIANCEARCVPPWQITANTGENAISIAFGALELALWDIRGKVMNMPLYKLLGGAVRKEIPFTEYFAFRPENDGAGGEMTPEAIVDYCLEMKEEHGSSYFEGKLIQGAPELEIKTVRLLREALGPAAMLRLDSNMQWSLTTARWVLRELEPYNIRNYEDPVATFEEMAELRRHSIIPFSTHVPDLRRAVALGAPDYFVCNFAALGGIGKTMKFIAACEAMGKGFWCYSNDLGIMTAAYLHVVAATPWITEPSQSLFRWQIGDVIENGPFRQTNNTIAVPEGLGLGVELDTEAMKRWHGHFVEHGPMSHFNDPKNPGLFRQLPLN</sequence>
<comment type="catalytic activity">
    <reaction evidence="1">
        <text>D-glucarate = 5-dehydro-4-deoxy-D-glucarate + H2O</text>
        <dbReference type="Rhea" id="RHEA:14573"/>
        <dbReference type="ChEBI" id="CHEBI:15377"/>
        <dbReference type="ChEBI" id="CHEBI:30612"/>
        <dbReference type="ChEBI" id="CHEBI:42819"/>
        <dbReference type="EC" id="4.2.1.40"/>
    </reaction>
</comment>
<name>A0A0H2MIU7_9PROT</name>